<gene>
    <name evidence="13" type="ORF">CBEIBR21_13835</name>
</gene>
<dbReference type="InterPro" id="IPR036890">
    <property type="entry name" value="HATPase_C_sf"/>
</dbReference>
<dbReference type="AlphaFoldDB" id="A0A1S9N614"/>
<dbReference type="Proteomes" id="UP000190959">
    <property type="component" value="Unassembled WGS sequence"/>
</dbReference>
<dbReference type="InterPro" id="IPR011006">
    <property type="entry name" value="CheY-like_superfamily"/>
</dbReference>
<reference evidence="13 14" key="1">
    <citation type="submission" date="2017-02" db="EMBL/GenBank/DDBJ databases">
        <title>Genome sequence of Clostridium beijerinckii Br21.</title>
        <authorList>
            <person name="Fonseca B.C."/>
            <person name="Guazzaroni M.E."/>
            <person name="Riano-Pachon D.M."/>
            <person name="Reginatto V."/>
        </authorList>
    </citation>
    <scope>NUCLEOTIDE SEQUENCE [LARGE SCALE GENOMIC DNA]</scope>
    <source>
        <strain evidence="13 14">Br21</strain>
    </source>
</reference>
<dbReference type="Gene3D" id="3.40.50.2300">
    <property type="match status" value="1"/>
</dbReference>
<evidence type="ECO:0000256" key="7">
    <source>
        <dbReference type="ARBA" id="ARBA00022777"/>
    </source>
</evidence>
<dbReference type="Pfam" id="PF00072">
    <property type="entry name" value="Response_reg"/>
    <property type="match status" value="1"/>
</dbReference>
<dbReference type="GO" id="GO:0016020">
    <property type="term" value="C:membrane"/>
    <property type="evidence" value="ECO:0007669"/>
    <property type="project" value="UniProtKB-SubCell"/>
</dbReference>
<evidence type="ECO:0000256" key="5">
    <source>
        <dbReference type="ARBA" id="ARBA00022553"/>
    </source>
</evidence>
<evidence type="ECO:0000256" key="1">
    <source>
        <dbReference type="ARBA" id="ARBA00000085"/>
    </source>
</evidence>
<dbReference type="Gene3D" id="1.10.287.130">
    <property type="match status" value="1"/>
</dbReference>
<dbReference type="Pfam" id="PF02518">
    <property type="entry name" value="HATPase_c"/>
    <property type="match status" value="1"/>
</dbReference>
<evidence type="ECO:0000259" key="11">
    <source>
        <dbReference type="PROSITE" id="PS50109"/>
    </source>
</evidence>
<comment type="caution">
    <text evidence="13">The sequence shown here is derived from an EMBL/GenBank/DDBJ whole genome shotgun (WGS) entry which is preliminary data.</text>
</comment>
<dbReference type="InterPro" id="IPR003661">
    <property type="entry name" value="HisK_dim/P_dom"/>
</dbReference>
<dbReference type="GO" id="GO:0030295">
    <property type="term" value="F:protein kinase activator activity"/>
    <property type="evidence" value="ECO:0007669"/>
    <property type="project" value="TreeGrafter"/>
</dbReference>
<proteinExistence type="predicted"/>
<evidence type="ECO:0000256" key="2">
    <source>
        <dbReference type="ARBA" id="ARBA00004370"/>
    </source>
</evidence>
<dbReference type="GO" id="GO:0000156">
    <property type="term" value="F:phosphorelay response regulator activity"/>
    <property type="evidence" value="ECO:0007669"/>
    <property type="project" value="TreeGrafter"/>
</dbReference>
<keyword evidence="7 13" id="KW-0418">Kinase</keyword>
<evidence type="ECO:0000259" key="12">
    <source>
        <dbReference type="PROSITE" id="PS50110"/>
    </source>
</evidence>
<dbReference type="GO" id="GO:0007234">
    <property type="term" value="P:osmosensory signaling via phosphorelay pathway"/>
    <property type="evidence" value="ECO:0007669"/>
    <property type="project" value="TreeGrafter"/>
</dbReference>
<dbReference type="SMART" id="SM00387">
    <property type="entry name" value="HATPase_c"/>
    <property type="match status" value="1"/>
</dbReference>
<dbReference type="PROSITE" id="PS50109">
    <property type="entry name" value="HIS_KIN"/>
    <property type="match status" value="1"/>
</dbReference>
<dbReference type="InterPro" id="IPR003594">
    <property type="entry name" value="HATPase_dom"/>
</dbReference>
<accession>A0A1S9N614</accession>
<dbReference type="SMART" id="SM00388">
    <property type="entry name" value="HisKA"/>
    <property type="match status" value="1"/>
</dbReference>
<feature type="modified residue" description="4-aspartylphosphate" evidence="10">
    <location>
        <position position="57"/>
    </location>
</feature>
<evidence type="ECO:0000256" key="10">
    <source>
        <dbReference type="PROSITE-ProRule" id="PRU00169"/>
    </source>
</evidence>
<comment type="subcellular location">
    <subcellularLocation>
        <location evidence="2">Membrane</location>
    </subcellularLocation>
</comment>
<keyword evidence="6" id="KW-0808">Transferase</keyword>
<organism evidence="13 14">
    <name type="scientific">Clostridium beijerinckii</name>
    <name type="common">Clostridium MP</name>
    <dbReference type="NCBI Taxonomy" id="1520"/>
    <lineage>
        <taxon>Bacteria</taxon>
        <taxon>Bacillati</taxon>
        <taxon>Bacillota</taxon>
        <taxon>Clostridia</taxon>
        <taxon>Eubacteriales</taxon>
        <taxon>Clostridiaceae</taxon>
        <taxon>Clostridium</taxon>
    </lineage>
</organism>
<evidence type="ECO:0000313" key="13">
    <source>
        <dbReference type="EMBL" id="OOP72892.1"/>
    </source>
</evidence>
<protein>
    <recommendedName>
        <fullName evidence="4">Stage 0 sporulation protein A homolog</fullName>
        <ecNumber evidence="3">2.7.13.3</ecNumber>
    </recommendedName>
</protein>
<dbReference type="CDD" id="cd00082">
    <property type="entry name" value="HisKA"/>
    <property type="match status" value="1"/>
</dbReference>
<dbReference type="InterPro" id="IPR004358">
    <property type="entry name" value="Sig_transdc_His_kin-like_C"/>
</dbReference>
<dbReference type="EC" id="2.7.13.3" evidence="3"/>
<dbReference type="PANTHER" id="PTHR42878">
    <property type="entry name" value="TWO-COMPONENT HISTIDINE KINASE"/>
    <property type="match status" value="1"/>
</dbReference>
<dbReference type="SUPFAM" id="SSF52172">
    <property type="entry name" value="CheY-like"/>
    <property type="match status" value="1"/>
</dbReference>
<feature type="domain" description="Histidine kinase" evidence="11">
    <location>
        <begin position="146"/>
        <end position="359"/>
    </location>
</feature>
<dbReference type="SMART" id="SM00448">
    <property type="entry name" value="REC"/>
    <property type="match status" value="1"/>
</dbReference>
<evidence type="ECO:0000256" key="8">
    <source>
        <dbReference type="ARBA" id="ARBA00023012"/>
    </source>
</evidence>
<dbReference type="EMBL" id="MWMH01000004">
    <property type="protein sequence ID" value="OOP72892.1"/>
    <property type="molecule type" value="Genomic_DNA"/>
</dbReference>
<dbReference type="Pfam" id="PF00512">
    <property type="entry name" value="HisKA"/>
    <property type="match status" value="1"/>
</dbReference>
<comment type="function">
    <text evidence="9">May play the central regulatory role in sporulation. It may be an element of the effector pathway responsible for the activation of sporulation genes in response to nutritional stress. Spo0A may act in concert with spo0H (a sigma factor) to control the expression of some genes that are critical to the sporulation process.</text>
</comment>
<dbReference type="GO" id="GO:0000155">
    <property type="term" value="F:phosphorelay sensor kinase activity"/>
    <property type="evidence" value="ECO:0007669"/>
    <property type="project" value="InterPro"/>
</dbReference>
<dbReference type="RefSeq" id="WP_008423963.1">
    <property type="nucleotide sequence ID" value="NZ_MWMH01000004.1"/>
</dbReference>
<evidence type="ECO:0000256" key="9">
    <source>
        <dbReference type="ARBA" id="ARBA00024867"/>
    </source>
</evidence>
<dbReference type="PANTHER" id="PTHR42878:SF15">
    <property type="entry name" value="BACTERIOPHYTOCHROME"/>
    <property type="match status" value="1"/>
</dbReference>
<feature type="domain" description="Response regulatory" evidence="12">
    <location>
        <begin position="8"/>
        <end position="124"/>
    </location>
</feature>
<dbReference type="PROSITE" id="PS50110">
    <property type="entry name" value="RESPONSE_REGULATORY"/>
    <property type="match status" value="1"/>
</dbReference>
<evidence type="ECO:0000256" key="6">
    <source>
        <dbReference type="ARBA" id="ARBA00022679"/>
    </source>
</evidence>
<dbReference type="Gene3D" id="3.30.565.10">
    <property type="entry name" value="Histidine kinase-like ATPase, C-terminal domain"/>
    <property type="match status" value="1"/>
</dbReference>
<dbReference type="SUPFAM" id="SSF55874">
    <property type="entry name" value="ATPase domain of HSP90 chaperone/DNA topoisomerase II/histidine kinase"/>
    <property type="match status" value="1"/>
</dbReference>
<dbReference type="InterPro" id="IPR050351">
    <property type="entry name" value="BphY/WalK/GraS-like"/>
</dbReference>
<evidence type="ECO:0000256" key="4">
    <source>
        <dbReference type="ARBA" id="ARBA00018672"/>
    </source>
</evidence>
<keyword evidence="8" id="KW-0902">Two-component regulatory system</keyword>
<dbReference type="PRINTS" id="PR00344">
    <property type="entry name" value="BCTRLSENSOR"/>
</dbReference>
<keyword evidence="5 10" id="KW-0597">Phosphoprotein</keyword>
<evidence type="ECO:0000256" key="3">
    <source>
        <dbReference type="ARBA" id="ARBA00012438"/>
    </source>
</evidence>
<dbReference type="FunFam" id="3.30.565.10:FF:000006">
    <property type="entry name" value="Sensor histidine kinase WalK"/>
    <property type="match status" value="1"/>
</dbReference>
<dbReference type="InterPro" id="IPR005467">
    <property type="entry name" value="His_kinase_dom"/>
</dbReference>
<comment type="catalytic activity">
    <reaction evidence="1">
        <text>ATP + protein L-histidine = ADP + protein N-phospho-L-histidine.</text>
        <dbReference type="EC" id="2.7.13.3"/>
    </reaction>
</comment>
<name>A0A1S9N614_CLOBE</name>
<dbReference type="InterPro" id="IPR001789">
    <property type="entry name" value="Sig_transdc_resp-reg_receiver"/>
</dbReference>
<sequence length="359" mass="40781">MSSKNNINILIVDDSLEHIRIASSILKSLKYPIRVANNGMTALKLIKEQIPTLILLDIIMPKINGFEICNIIKKNPLYQDIAIIFMTADQDEESIQKGFSLGAQDYVVKPYKSSELIARVKTHIKLASQSNELKSAYKELDQFCHTVSHDLKSPLNVIKQLSNLLSLELGNTLTEDALEIMNRIDNKSSEIILMIERLLEFSKMGQLECNYTAVDLHSLFNEIMNELTSLEKPSRKIKFNLGKLPTINGDKTLLKFLIQNILSNSLKFSNKNDITIINVFLDDRKDSYEISIQDNGVGFNMKYSNKLFRIFERLHSKEEFEGSGVGLAIVKRIMDRHNGAVYICSQLYKGVTVTLSFPK</sequence>
<evidence type="ECO:0000313" key="14">
    <source>
        <dbReference type="Proteomes" id="UP000190959"/>
    </source>
</evidence>